<keyword evidence="2 7" id="KW-0575">Peroxidase</keyword>
<dbReference type="GO" id="GO:0004601">
    <property type="term" value="F:peroxidase activity"/>
    <property type="evidence" value="ECO:0007669"/>
    <property type="project" value="UniProtKB-KW"/>
</dbReference>
<organism evidence="7 8">
    <name type="scientific">Sphaerotilus montanus</name>
    <dbReference type="NCBI Taxonomy" id="522889"/>
    <lineage>
        <taxon>Bacteria</taxon>
        <taxon>Pseudomonadati</taxon>
        <taxon>Pseudomonadota</taxon>
        <taxon>Betaproteobacteria</taxon>
        <taxon>Burkholderiales</taxon>
        <taxon>Sphaerotilaceae</taxon>
        <taxon>Sphaerotilus</taxon>
    </lineage>
</organism>
<dbReference type="SUPFAM" id="SSF48264">
    <property type="entry name" value="Cytochrome P450"/>
    <property type="match status" value="1"/>
</dbReference>
<evidence type="ECO:0000256" key="5">
    <source>
        <dbReference type="ARBA" id="ARBA00023004"/>
    </source>
</evidence>
<reference evidence="7 8" key="1">
    <citation type="submission" date="2020-07" db="EMBL/GenBank/DDBJ databases">
        <title>Genomic Encyclopedia of Archaeal and Bacterial Type Strains, Phase II (KMG-II): from individual species to whole genera.</title>
        <authorList>
            <person name="Goeker M."/>
        </authorList>
    </citation>
    <scope>NUCLEOTIDE SEQUENCE [LARGE SCALE GENOMIC DNA]</scope>
    <source>
        <strain evidence="7 8">DSM 21226</strain>
    </source>
</reference>
<keyword evidence="4" id="KW-0560">Oxidoreductase</keyword>
<dbReference type="Pfam" id="PF20628">
    <property type="entry name" value="Dyp_perox_C"/>
    <property type="match status" value="1"/>
</dbReference>
<dbReference type="PROSITE" id="PS51404">
    <property type="entry name" value="DYP_PEROXIDASE"/>
    <property type="match status" value="1"/>
</dbReference>
<dbReference type="EMBL" id="JACCFH010000001">
    <property type="protein sequence ID" value="NYG33084.1"/>
    <property type="molecule type" value="Genomic_DNA"/>
</dbReference>
<keyword evidence="3" id="KW-0479">Metal-binding</keyword>
<evidence type="ECO:0000256" key="2">
    <source>
        <dbReference type="ARBA" id="ARBA00022559"/>
    </source>
</evidence>
<dbReference type="SUPFAM" id="SSF54909">
    <property type="entry name" value="Dimeric alpha+beta barrel"/>
    <property type="match status" value="1"/>
</dbReference>
<keyword evidence="5" id="KW-0408">Iron</keyword>
<evidence type="ECO:0000256" key="3">
    <source>
        <dbReference type="ARBA" id="ARBA00022723"/>
    </source>
</evidence>
<dbReference type="InterPro" id="IPR006314">
    <property type="entry name" value="Dyp_peroxidase"/>
</dbReference>
<comment type="caution">
    <text evidence="7">The sequence shown here is derived from an EMBL/GenBank/DDBJ whole genome shotgun (WGS) entry which is preliminary data.</text>
</comment>
<dbReference type="GO" id="GO:0016705">
    <property type="term" value="F:oxidoreductase activity, acting on paired donors, with incorporation or reduction of molecular oxygen"/>
    <property type="evidence" value="ECO:0007669"/>
    <property type="project" value="InterPro"/>
</dbReference>
<name>A0A7Y9R010_9BURK</name>
<accession>A0A7Y9R010</accession>
<dbReference type="PANTHER" id="PTHR30521:SF0">
    <property type="entry name" value="DYP-TYPE PEROXIDASE FAMILY PROTEIN"/>
    <property type="match status" value="1"/>
</dbReference>
<gene>
    <name evidence="7" type="ORF">BDD16_002070</name>
</gene>
<dbReference type="InterPro" id="IPR011008">
    <property type="entry name" value="Dimeric_a/b-barrel"/>
</dbReference>
<dbReference type="RefSeq" id="WP_179633891.1">
    <property type="nucleotide sequence ID" value="NZ_JACCFH010000001.1"/>
</dbReference>
<proteinExistence type="predicted"/>
<protein>
    <submittedName>
        <fullName evidence="7">Deferrochelatase/peroxidase EfeB</fullName>
    </submittedName>
</protein>
<feature type="domain" description="Dyp-type peroxidase C-terminal" evidence="6">
    <location>
        <begin position="527"/>
        <end position="675"/>
    </location>
</feature>
<dbReference type="PANTHER" id="PTHR30521">
    <property type="entry name" value="DEFERROCHELATASE/PEROXIDASE"/>
    <property type="match status" value="1"/>
</dbReference>
<comment type="cofactor">
    <cofactor evidence="1">
        <name>heme b</name>
        <dbReference type="ChEBI" id="CHEBI:60344"/>
    </cofactor>
</comment>
<dbReference type="InterPro" id="IPR048328">
    <property type="entry name" value="Dyp_perox_C"/>
</dbReference>
<dbReference type="AlphaFoldDB" id="A0A7Y9R010"/>
<sequence length="1180" mass="127194">MSDKNASLQLAGVTNLSLLAPVKPGFVDSFDTLTLVARLQQVLATLNGIRQAARESSVPLSPFPDPVGRFDIVHFFRFSIVPPDAEAQAAGSLRHRLLLSVTFDGGWEPYMRVIWRDLGTLLDLMLCHCEGYPLAHASTCEDYLRWVRANEVKGGFFYAESATTVLDQRRMKALVTPQGLLPPTVHSLAQWQQIAEHRLTAAERHGIGTTALRAIRSFHALKNSFPDNPAGDEGILVRGMNDVLREVRAIGLARLLPADDGLRTLYRPVIEWFDRTGASGATAQSPAAARLDLGKVQGGILSSPADTTHGALVLLRVTNAAQALDALARWPVCTEADAAQPPRIRLTVALTLQGMKALHLPAALLDRLPQEFIEGMDARAGVLGDLYGQHPDRWQPPRTRGAVGTSPARIALSTVHVVVQLRGAFGQGHRPVPAGEVHPGLGPDIERLQAPGTGLKVLAVEAMQRNTAGPGSTRPKDHFGFQDGFSQPVLAAGTPATRWSDTVAPGELLLGHPNDRGDARVPAAPDALLDNGSFLVVRKLAQQVDRLDQLLDAQARALRVLHGAEAPDAATLRTLMMGRAPDGTPLASPPAPADRPNDFNYAAPDSPLPTERLCPFQSHVRRANPRTPAPTGAPIPRIARRGMSYTDASGERGLFFMAYNASIAEQFEVIQRWISGGNSTGRLSWQSDPFLGVPVPGTARTFQFTWRDQPMSIDLGSAPLVELRWGLYLFVPSLTALRSMRHWAATPVQAPVAAAPVPPMPPTDFATWKRRMEDATLREPAWAAVRSQPGGVLRTDYGVLVGSKAAVMEVFLDPRQRYSVHGYGERMRASVGLGYLGQDGDTGHASTAPAVNAAIEQIREDQAYDETYRLVTQRLSTLRTALPAREAAAGVPVDLPELCEMVIGQLCTRWFGLPDPAGDYMTVGPWSTESRTTPTCPGHFVSASKFVFSPRPSETVRQHGRHQGRLLREVVTEFLRLAPPAAFGPLTRDIVQALGDGQVTAANADLLGRTVTGILLGFGPTVLGNLRTVLYRWVSDRSLWDLQAALRDADGPAPHGYMLANATLRKPLVDALLARPTPEVVWRTAREDHTLQGVEIREGDRLIVGIASATQADLAAGVRDIYTVFGGSRTPGDWAGDAAPLHACPGYSMGMGVMLGLFGALLDAGTLRATSSPNTLVLSG</sequence>
<evidence type="ECO:0000259" key="6">
    <source>
        <dbReference type="Pfam" id="PF20628"/>
    </source>
</evidence>
<evidence type="ECO:0000256" key="4">
    <source>
        <dbReference type="ARBA" id="ARBA00023002"/>
    </source>
</evidence>
<keyword evidence="8" id="KW-1185">Reference proteome</keyword>
<evidence type="ECO:0000256" key="1">
    <source>
        <dbReference type="ARBA" id="ARBA00001970"/>
    </source>
</evidence>
<dbReference type="InterPro" id="IPR036396">
    <property type="entry name" value="Cyt_P450_sf"/>
</dbReference>
<dbReference type="Proteomes" id="UP000518288">
    <property type="component" value="Unassembled WGS sequence"/>
</dbReference>
<dbReference type="GO" id="GO:0020037">
    <property type="term" value="F:heme binding"/>
    <property type="evidence" value="ECO:0007669"/>
    <property type="project" value="InterPro"/>
</dbReference>
<dbReference type="Gene3D" id="1.10.630.10">
    <property type="entry name" value="Cytochrome P450"/>
    <property type="match status" value="1"/>
</dbReference>
<dbReference type="GO" id="GO:0005506">
    <property type="term" value="F:iron ion binding"/>
    <property type="evidence" value="ECO:0007669"/>
    <property type="project" value="InterPro"/>
</dbReference>
<evidence type="ECO:0000313" key="7">
    <source>
        <dbReference type="EMBL" id="NYG33084.1"/>
    </source>
</evidence>
<dbReference type="GO" id="GO:0005829">
    <property type="term" value="C:cytosol"/>
    <property type="evidence" value="ECO:0007669"/>
    <property type="project" value="TreeGrafter"/>
</dbReference>
<evidence type="ECO:0000313" key="8">
    <source>
        <dbReference type="Proteomes" id="UP000518288"/>
    </source>
</evidence>
<dbReference type="GO" id="GO:0004497">
    <property type="term" value="F:monooxygenase activity"/>
    <property type="evidence" value="ECO:0007669"/>
    <property type="project" value="InterPro"/>
</dbReference>